<reference evidence="6" key="2">
    <citation type="submission" date="2019-10" db="EMBL/GenBank/DDBJ databases">
        <authorList>
            <consortium name="NCBI Genome Project"/>
        </authorList>
    </citation>
    <scope>NUCLEOTIDE SEQUENCE</scope>
    <source>
        <strain evidence="6">NI907</strain>
    </source>
</reference>
<dbReference type="InterPro" id="IPR012677">
    <property type="entry name" value="Nucleotide-bd_a/b_plait_sf"/>
</dbReference>
<dbReference type="PANTHER" id="PTHR23236">
    <property type="entry name" value="EUKARYOTIC TRANSLATION INITIATION FACTOR 4B/4H"/>
    <property type="match status" value="1"/>
</dbReference>
<evidence type="ECO:0000259" key="4">
    <source>
        <dbReference type="PROSITE" id="PS50102"/>
    </source>
</evidence>
<name>A0A6P8AX19_PYRGI</name>
<feature type="compositionally biased region" description="Acidic residues" evidence="3">
    <location>
        <begin position="316"/>
        <end position="343"/>
    </location>
</feature>
<dbReference type="Pfam" id="PF00076">
    <property type="entry name" value="RRM_1"/>
    <property type="match status" value="1"/>
</dbReference>
<evidence type="ECO:0000313" key="5">
    <source>
        <dbReference type="Proteomes" id="UP000515153"/>
    </source>
</evidence>
<dbReference type="GeneID" id="41963169"/>
<gene>
    <name evidence="6" type="ORF">PgNI_08261</name>
</gene>
<evidence type="ECO:0000256" key="2">
    <source>
        <dbReference type="PROSITE-ProRule" id="PRU00176"/>
    </source>
</evidence>
<feature type="region of interest" description="Disordered" evidence="3">
    <location>
        <begin position="1"/>
        <end position="111"/>
    </location>
</feature>
<accession>A0A6P8AX19</accession>
<protein>
    <recommendedName>
        <fullName evidence="4">RRM domain-containing protein</fullName>
    </recommendedName>
</protein>
<reference evidence="6" key="3">
    <citation type="submission" date="2025-08" db="UniProtKB">
        <authorList>
            <consortium name="RefSeq"/>
        </authorList>
    </citation>
    <scope>IDENTIFICATION</scope>
    <source>
        <strain evidence="6">NI907</strain>
    </source>
</reference>
<dbReference type="InterPro" id="IPR035979">
    <property type="entry name" value="RBD_domain_sf"/>
</dbReference>
<feature type="compositionally biased region" description="Low complexity" evidence="3">
    <location>
        <begin position="17"/>
        <end position="30"/>
    </location>
</feature>
<feature type="compositionally biased region" description="Basic residues" evidence="3">
    <location>
        <begin position="361"/>
        <end position="372"/>
    </location>
</feature>
<evidence type="ECO:0000313" key="6">
    <source>
        <dbReference type="RefSeq" id="XP_030979427.1"/>
    </source>
</evidence>
<feature type="region of interest" description="Disordered" evidence="3">
    <location>
        <begin position="316"/>
        <end position="431"/>
    </location>
</feature>
<dbReference type="PROSITE" id="PS50102">
    <property type="entry name" value="RRM"/>
    <property type="match status" value="2"/>
</dbReference>
<feature type="compositionally biased region" description="Acidic residues" evidence="3">
    <location>
        <begin position="84"/>
        <end position="93"/>
    </location>
</feature>
<evidence type="ECO:0000256" key="3">
    <source>
        <dbReference type="SAM" id="MobiDB-lite"/>
    </source>
</evidence>
<dbReference type="AlphaFoldDB" id="A0A6P8AX19"/>
<dbReference type="GO" id="GO:0005730">
    <property type="term" value="C:nucleolus"/>
    <property type="evidence" value="ECO:0007669"/>
    <property type="project" value="TreeGrafter"/>
</dbReference>
<reference evidence="5 6" key="1">
    <citation type="journal article" date="2019" name="Mol. Biol. Evol.">
        <title>Blast fungal genomes show frequent chromosomal changes, gene gains and losses, and effector gene turnover.</title>
        <authorList>
            <person name="Gomez Luciano L.B."/>
            <person name="Jason Tsai I."/>
            <person name="Chuma I."/>
            <person name="Tosa Y."/>
            <person name="Chen Y.H."/>
            <person name="Li J.Y."/>
            <person name="Li M.Y."/>
            <person name="Jade Lu M.Y."/>
            <person name="Nakayashiki H."/>
            <person name="Li W.H."/>
        </authorList>
    </citation>
    <scope>NUCLEOTIDE SEQUENCE [LARGE SCALE GENOMIC DNA]</scope>
    <source>
        <strain evidence="5 6">NI907</strain>
    </source>
</reference>
<dbReference type="InterPro" id="IPR000504">
    <property type="entry name" value="RRM_dom"/>
</dbReference>
<sequence>MPTKKSAEPPSSPGSPPASSRSSTPEPTTSSKKRKPTTDPEDEIAVDLSAPEPPSKRARRALKKGKPLPKPASKKKRDDRADLEADDDDDEDAANLPEQLRSSSAGGKKERSNYGVWIGNLPFTATRADVFKWLVENSGGSITEDAITRVNLPLSKDKKPGSERRDNKGFAYVDFAAYDACIAAIALSESDYGGRKLLIKDSKSFEGRPAPAPAAAGADETKSGNKAGAATAATAAATPSTNTKKIYVGNLPYDATEETLRWQFEKCGTIEWAKVATFEDSGKCKGYGWVRFADSVACEWAVKGFVKIKEAVETEEDFMSGDEDDKGDEEEGAKDDNDDDDEDAARKTKRRKPAAAPEKTKTRKWWVNKLKGRPLTIQLAEDDQTRYKKRFGKDAPKTARKGPGGRGPPRSNAESSGGDSAEKSGGGSLSYHTDINVARLTGAAVAPQGKKVTFD</sequence>
<dbReference type="SMART" id="SM00360">
    <property type="entry name" value="RRM"/>
    <property type="match status" value="2"/>
</dbReference>
<keyword evidence="5" id="KW-1185">Reference proteome</keyword>
<feature type="domain" description="RRM" evidence="4">
    <location>
        <begin position="244"/>
        <end position="313"/>
    </location>
</feature>
<dbReference type="GO" id="GO:0003723">
    <property type="term" value="F:RNA binding"/>
    <property type="evidence" value="ECO:0007669"/>
    <property type="project" value="UniProtKB-UniRule"/>
</dbReference>
<dbReference type="Proteomes" id="UP000515153">
    <property type="component" value="Chromosome V"/>
</dbReference>
<dbReference type="SUPFAM" id="SSF54928">
    <property type="entry name" value="RNA-binding domain, RBD"/>
    <property type="match status" value="1"/>
</dbReference>
<feature type="compositionally biased region" description="Basic residues" evidence="3">
    <location>
        <begin position="56"/>
        <end position="75"/>
    </location>
</feature>
<dbReference type="RefSeq" id="XP_030979427.1">
    <property type="nucleotide sequence ID" value="XM_031128260.1"/>
</dbReference>
<dbReference type="PANTHER" id="PTHR23236:SF95">
    <property type="entry name" value="NUCLEOLAR PROTEIN 13"/>
    <property type="match status" value="1"/>
</dbReference>
<organism evidence="5 6">
    <name type="scientific">Pyricularia grisea</name>
    <name type="common">Crabgrass-specific blast fungus</name>
    <name type="synonym">Magnaporthe grisea</name>
    <dbReference type="NCBI Taxonomy" id="148305"/>
    <lineage>
        <taxon>Eukaryota</taxon>
        <taxon>Fungi</taxon>
        <taxon>Dikarya</taxon>
        <taxon>Ascomycota</taxon>
        <taxon>Pezizomycotina</taxon>
        <taxon>Sordariomycetes</taxon>
        <taxon>Sordariomycetidae</taxon>
        <taxon>Magnaporthales</taxon>
        <taxon>Pyriculariaceae</taxon>
        <taxon>Pyricularia</taxon>
    </lineage>
</organism>
<dbReference type="KEGG" id="pgri:PgNI_08261"/>
<feature type="domain" description="RRM" evidence="4">
    <location>
        <begin position="114"/>
        <end position="204"/>
    </location>
</feature>
<proteinExistence type="predicted"/>
<evidence type="ECO:0000256" key="1">
    <source>
        <dbReference type="ARBA" id="ARBA00022884"/>
    </source>
</evidence>
<dbReference type="Gene3D" id="3.30.70.330">
    <property type="match status" value="2"/>
</dbReference>
<keyword evidence="1 2" id="KW-0694">RNA-binding</keyword>